<keyword evidence="3" id="KW-0963">Cytoplasm</keyword>
<dbReference type="PROSITE" id="PS50076">
    <property type="entry name" value="DNAJ_2"/>
    <property type="match status" value="1"/>
</dbReference>
<dbReference type="GO" id="GO:0008270">
    <property type="term" value="F:zinc ion binding"/>
    <property type="evidence" value="ECO:0007669"/>
    <property type="project" value="UniProtKB-UniRule"/>
</dbReference>
<evidence type="ECO:0000256" key="1">
    <source>
        <dbReference type="ARBA" id="ARBA00022705"/>
    </source>
</evidence>
<protein>
    <recommendedName>
        <fullName evidence="3">Chaperone protein DnaJ</fullName>
    </recommendedName>
</protein>
<comment type="subcellular location">
    <subcellularLocation>
        <location evidence="3">Cytoplasm</location>
    </subcellularLocation>
</comment>
<name>A0A7G6E2Z6_THEFR</name>
<dbReference type="EMBL" id="CP045798">
    <property type="protein sequence ID" value="QNB46450.1"/>
    <property type="molecule type" value="Genomic_DNA"/>
</dbReference>
<dbReference type="FunFam" id="2.60.260.20:FF:000013">
    <property type="entry name" value="DnaJ subfamily B member 11"/>
    <property type="match status" value="1"/>
</dbReference>
<dbReference type="PANTHER" id="PTHR43096:SF52">
    <property type="entry name" value="DNAJ HOMOLOG 1, MITOCHONDRIAL-RELATED"/>
    <property type="match status" value="1"/>
</dbReference>
<keyword evidence="1 3" id="KW-0235">DNA replication</keyword>
<proteinExistence type="inferred from homology"/>
<keyword evidence="3" id="KW-0479">Metal-binding</keyword>
<dbReference type="AlphaFoldDB" id="A0A7G6E2Z6"/>
<accession>A0A7G6E2Z6</accession>
<feature type="binding site" evidence="3">
    <location>
        <position position="178"/>
    </location>
    <ligand>
        <name>Zn(2+)</name>
        <dbReference type="ChEBI" id="CHEBI:29105"/>
        <label>1</label>
    </ligand>
</feature>
<dbReference type="RefSeq" id="WP_034422197.1">
    <property type="nucleotide sequence ID" value="NZ_CP045798.1"/>
</dbReference>
<sequence length="331" mass="36923">MTTYKDYYKILGVERTATEQEIKSAYRKLARQYHPDLKTGSEKEAAEEKFKEINEAYEVLSDPEKRAKYDRLGANWQHGQEWQPPPDMDGFHFYTWNDGDLGATGFSDFFETLFGRARANRTGGGFRWEPQMRGQDIESELQLTLEESYRGGEKTIQLTSREICAVCQGSGHLDRGICAYCGGTGNTTVRKTLEVKIPPGIQNGSKIRLRNQGGEGLGGGQRGDLYLKVNIQPHPLFTLKGNDIESKVIITPEQAALGDKVTTATLDGDIILTIPPQTHSGKKLRLRGKGWPLKGGGRGDHYVEVVIDLPAFLSEAELDLYKKLAELRKGV</sequence>
<dbReference type="InterPro" id="IPR002939">
    <property type="entry name" value="DnaJ_C"/>
</dbReference>
<evidence type="ECO:0000256" key="2">
    <source>
        <dbReference type="ARBA" id="ARBA00023186"/>
    </source>
</evidence>
<dbReference type="PANTHER" id="PTHR43096">
    <property type="entry name" value="DNAJ HOMOLOG 1, MITOCHONDRIAL-RELATED"/>
    <property type="match status" value="1"/>
</dbReference>
<comment type="similarity">
    <text evidence="3">Belongs to the DnaJ family.</text>
</comment>
<evidence type="ECO:0000256" key="3">
    <source>
        <dbReference type="HAMAP-Rule" id="MF_01152"/>
    </source>
</evidence>
<reference evidence="5 6" key="1">
    <citation type="journal article" date="2019" name="Front. Microbiol.">
        <title>Thermoanaerosceptrum fracticalcis gen. nov. sp. nov., a Novel Fumarate-Fermenting Microorganism From a Deep Fractured Carbonate Aquifer of the US Great Basin.</title>
        <authorList>
            <person name="Hamilton-Brehm S.D."/>
            <person name="Stewart L.E."/>
            <person name="Zavarin M."/>
            <person name="Caldwell M."/>
            <person name="Lawson P.A."/>
            <person name="Onstott T.C."/>
            <person name="Grzymski J."/>
            <person name="Neveux I."/>
            <person name="Lollar B.S."/>
            <person name="Russell C.E."/>
            <person name="Moser D.P."/>
        </authorList>
    </citation>
    <scope>NUCLEOTIDE SEQUENCE [LARGE SCALE GENOMIC DNA]</scope>
    <source>
        <strain evidence="5 6">DRI-13</strain>
    </source>
</reference>
<organism evidence="5 6">
    <name type="scientific">Thermanaerosceptrum fracticalcis</name>
    <dbReference type="NCBI Taxonomy" id="1712410"/>
    <lineage>
        <taxon>Bacteria</taxon>
        <taxon>Bacillati</taxon>
        <taxon>Bacillota</taxon>
        <taxon>Clostridia</taxon>
        <taxon>Eubacteriales</taxon>
        <taxon>Peptococcaceae</taxon>
        <taxon>Thermanaerosceptrum</taxon>
    </lineage>
</organism>
<dbReference type="Proteomes" id="UP000515847">
    <property type="component" value="Chromosome"/>
</dbReference>
<evidence type="ECO:0000313" key="5">
    <source>
        <dbReference type="EMBL" id="QNB46450.1"/>
    </source>
</evidence>
<evidence type="ECO:0000259" key="4">
    <source>
        <dbReference type="PROSITE" id="PS50076"/>
    </source>
</evidence>
<dbReference type="CDD" id="cd06257">
    <property type="entry name" value="DnaJ"/>
    <property type="match status" value="1"/>
</dbReference>
<dbReference type="GO" id="GO:0051082">
    <property type="term" value="F:unfolded protein binding"/>
    <property type="evidence" value="ECO:0007669"/>
    <property type="project" value="UniProtKB-UniRule"/>
</dbReference>
<feature type="binding site" evidence="3">
    <location>
        <position position="164"/>
    </location>
    <ligand>
        <name>Zn(2+)</name>
        <dbReference type="ChEBI" id="CHEBI:29105"/>
        <label>1</label>
    </ligand>
</feature>
<dbReference type="GO" id="GO:0009408">
    <property type="term" value="P:response to heat"/>
    <property type="evidence" value="ECO:0007669"/>
    <property type="project" value="InterPro"/>
</dbReference>
<keyword evidence="6" id="KW-1185">Reference proteome</keyword>
<dbReference type="GO" id="GO:0042026">
    <property type="term" value="P:protein refolding"/>
    <property type="evidence" value="ECO:0007669"/>
    <property type="project" value="TreeGrafter"/>
</dbReference>
<keyword evidence="3" id="KW-0346">Stress response</keyword>
<feature type="binding site" evidence="3">
    <location>
        <position position="167"/>
    </location>
    <ligand>
        <name>Zn(2+)</name>
        <dbReference type="ChEBI" id="CHEBI:29105"/>
        <label>1</label>
    </ligand>
</feature>
<gene>
    <name evidence="3" type="primary">dnaJ</name>
    <name evidence="5" type="ORF">BR63_09070</name>
</gene>
<comment type="function">
    <text evidence="3">Participates actively in the response to hyperosmotic and heat shock by preventing the aggregation of stress-denatured proteins and by disaggregating proteins, also in an autonomous, DnaK-independent fashion. Unfolded proteins bind initially to DnaJ; upon interaction with the DnaJ-bound protein, DnaK hydrolyzes its bound ATP, resulting in the formation of a stable complex. GrpE releases ADP from DnaK; ATP binding to DnaK triggers the release of the substrate protein, thus completing the reaction cycle. Several rounds of ATP-dependent interactions between DnaJ, DnaK and GrpE are required for fully efficient folding. Also involved, together with DnaK and GrpE, in the DNA replication of plasmids through activation of initiation proteins.</text>
</comment>
<dbReference type="PROSITE" id="PS00636">
    <property type="entry name" value="DNAJ_1"/>
    <property type="match status" value="1"/>
</dbReference>
<dbReference type="GO" id="GO:0005737">
    <property type="term" value="C:cytoplasm"/>
    <property type="evidence" value="ECO:0007669"/>
    <property type="project" value="UniProtKB-SubCell"/>
</dbReference>
<keyword evidence="2 3" id="KW-0143">Chaperone</keyword>
<dbReference type="SUPFAM" id="SSF46565">
    <property type="entry name" value="Chaperone J-domain"/>
    <property type="match status" value="1"/>
</dbReference>
<dbReference type="InterPro" id="IPR018253">
    <property type="entry name" value="DnaJ_domain_CS"/>
</dbReference>
<dbReference type="Gene3D" id="1.10.287.110">
    <property type="entry name" value="DnaJ domain"/>
    <property type="match status" value="1"/>
</dbReference>
<feature type="binding site" evidence="3">
    <location>
        <position position="181"/>
    </location>
    <ligand>
        <name>Zn(2+)</name>
        <dbReference type="ChEBI" id="CHEBI:29105"/>
        <label>1</label>
    </ligand>
</feature>
<dbReference type="Pfam" id="PF01556">
    <property type="entry name" value="DnaJ_C"/>
    <property type="match status" value="1"/>
</dbReference>
<dbReference type="InterPro" id="IPR036869">
    <property type="entry name" value="J_dom_sf"/>
</dbReference>
<comment type="subunit">
    <text evidence="3">Homodimer.</text>
</comment>
<comment type="domain">
    <text evidence="3">The J domain is necessary and sufficient to stimulate DnaK ATPase activity. Zinc center 1 plays an important role in the autonomous, DnaK-independent chaperone activity of DnaJ. Zinc center 2 is essential for interaction with DnaK and for DnaJ activity.</text>
</comment>
<comment type="caution">
    <text evidence="3">Lacks conserved residue(s) required for the propagation of feature annotation.</text>
</comment>
<dbReference type="InterPro" id="IPR001623">
    <property type="entry name" value="DnaJ_domain"/>
</dbReference>
<dbReference type="GO" id="GO:0005524">
    <property type="term" value="F:ATP binding"/>
    <property type="evidence" value="ECO:0007669"/>
    <property type="project" value="InterPro"/>
</dbReference>
<dbReference type="Gene3D" id="2.60.260.20">
    <property type="entry name" value="Urease metallochaperone UreE, N-terminal domain"/>
    <property type="match status" value="2"/>
</dbReference>
<dbReference type="SUPFAM" id="SSF49493">
    <property type="entry name" value="HSP40/DnaJ peptide-binding domain"/>
    <property type="match status" value="2"/>
</dbReference>
<dbReference type="SMART" id="SM00271">
    <property type="entry name" value="DnaJ"/>
    <property type="match status" value="1"/>
</dbReference>
<dbReference type="PRINTS" id="PR00625">
    <property type="entry name" value="JDOMAIN"/>
</dbReference>
<dbReference type="HAMAP" id="MF_01152">
    <property type="entry name" value="DnaJ"/>
    <property type="match status" value="1"/>
</dbReference>
<dbReference type="OrthoDB" id="9779889at2"/>
<dbReference type="CDD" id="cd10747">
    <property type="entry name" value="DnaJ_C"/>
    <property type="match status" value="1"/>
</dbReference>
<dbReference type="InterPro" id="IPR012724">
    <property type="entry name" value="DnaJ"/>
</dbReference>
<dbReference type="GO" id="GO:0006260">
    <property type="term" value="P:DNA replication"/>
    <property type="evidence" value="ECO:0007669"/>
    <property type="project" value="UniProtKB-KW"/>
</dbReference>
<comment type="cofactor">
    <cofactor evidence="3">
        <name>Zn(2+)</name>
        <dbReference type="ChEBI" id="CHEBI:29105"/>
    </cofactor>
    <text evidence="3">Binds 2 Zn(2+) ions per monomer.</text>
</comment>
<dbReference type="InterPro" id="IPR008971">
    <property type="entry name" value="HSP40/DnaJ_pept-bd"/>
</dbReference>
<keyword evidence="3" id="KW-0677">Repeat</keyword>
<feature type="domain" description="J" evidence="4">
    <location>
        <begin position="6"/>
        <end position="73"/>
    </location>
</feature>
<evidence type="ECO:0000313" key="6">
    <source>
        <dbReference type="Proteomes" id="UP000515847"/>
    </source>
</evidence>
<dbReference type="KEGG" id="tfr:BR63_09070"/>
<dbReference type="Pfam" id="PF00226">
    <property type="entry name" value="DnaJ"/>
    <property type="match status" value="1"/>
</dbReference>
<keyword evidence="3" id="KW-0862">Zinc</keyword>